<gene>
    <name evidence="1" type="ORF">ABIE08_002947</name>
</gene>
<sequence length="65" mass="7121">MTGTDTSTPAITLIWGADSISKVIGRSPRSTFNMLERGELPAKKVGRRWVAEHGALVRFFMETAA</sequence>
<organism evidence="1 2">
    <name type="scientific">Kaistia defluvii</name>
    <dbReference type="NCBI Taxonomy" id="410841"/>
    <lineage>
        <taxon>Bacteria</taxon>
        <taxon>Pseudomonadati</taxon>
        <taxon>Pseudomonadota</taxon>
        <taxon>Alphaproteobacteria</taxon>
        <taxon>Hyphomicrobiales</taxon>
        <taxon>Kaistiaceae</taxon>
        <taxon>Kaistia</taxon>
    </lineage>
</organism>
<evidence type="ECO:0000313" key="2">
    <source>
        <dbReference type="Proteomes" id="UP001549321"/>
    </source>
</evidence>
<dbReference type="EMBL" id="JBEPSM010000002">
    <property type="protein sequence ID" value="MET4635001.1"/>
    <property type="molecule type" value="Genomic_DNA"/>
</dbReference>
<comment type="caution">
    <text evidence="1">The sequence shown here is derived from an EMBL/GenBank/DDBJ whole genome shotgun (WGS) entry which is preliminary data.</text>
</comment>
<dbReference type="Proteomes" id="UP001549321">
    <property type="component" value="Unassembled WGS sequence"/>
</dbReference>
<accession>A0ABV2R151</accession>
<protein>
    <recommendedName>
        <fullName evidence="3">DNA-binding protein</fullName>
    </recommendedName>
</protein>
<dbReference type="RefSeq" id="WP_354552158.1">
    <property type="nucleotide sequence ID" value="NZ_JBEPSM010000002.1"/>
</dbReference>
<evidence type="ECO:0008006" key="3">
    <source>
        <dbReference type="Google" id="ProtNLM"/>
    </source>
</evidence>
<name>A0ABV2R151_9HYPH</name>
<keyword evidence="2" id="KW-1185">Reference proteome</keyword>
<reference evidence="1 2" key="1">
    <citation type="submission" date="2024-06" db="EMBL/GenBank/DDBJ databases">
        <title>Sorghum-associated microbial communities from plants grown in Nebraska, USA.</title>
        <authorList>
            <person name="Schachtman D."/>
        </authorList>
    </citation>
    <scope>NUCLEOTIDE SEQUENCE [LARGE SCALE GENOMIC DNA]</scope>
    <source>
        <strain evidence="1 2">3207</strain>
    </source>
</reference>
<proteinExistence type="predicted"/>
<evidence type="ECO:0000313" key="1">
    <source>
        <dbReference type="EMBL" id="MET4635001.1"/>
    </source>
</evidence>